<dbReference type="EMBL" id="CNFU01000816">
    <property type="protein sequence ID" value="CKS56171.1"/>
    <property type="molecule type" value="Genomic_DNA"/>
</dbReference>
<dbReference type="Proteomes" id="UP000049023">
    <property type="component" value="Unassembled WGS sequence"/>
</dbReference>
<sequence>MCEALRYRLGGRGRRPARRVHPVQGCQHPRGHRLHAERHPRVTGRADRGEELRPRRLGVGLGADFGVGRQHKVVPHHVQQRGQALPPEQRWRPATHIHGMHRRCVQLGGRQFELRPQRQQPTVRADATQLGRGVGIEVAVPATGQAERDVQVDPERLSGHGRQAGQLNWCLPKYHAKSSHSAYQLGWPAM</sequence>
<evidence type="ECO:0000313" key="5">
    <source>
        <dbReference type="Proteomes" id="UP000049023"/>
    </source>
</evidence>
<dbReference type="EMBL" id="CNGE01000198">
    <property type="protein sequence ID" value="CKS17241.1"/>
    <property type="molecule type" value="Genomic_DNA"/>
</dbReference>
<proteinExistence type="predicted"/>
<dbReference type="AlphaFoldDB" id="A0A655A9P3"/>
<reference evidence="4 5" key="1">
    <citation type="submission" date="2015-03" db="EMBL/GenBank/DDBJ databases">
        <authorList>
            <consortium name="Pathogen Informatics"/>
        </authorList>
    </citation>
    <scope>NUCLEOTIDE SEQUENCE [LARGE SCALE GENOMIC DNA]</scope>
    <source>
        <strain evidence="2 4">Bir 172</strain>
        <strain evidence="3 5">Bir 187</strain>
    </source>
</reference>
<gene>
    <name evidence="2" type="ORF">ERS027646_01390</name>
    <name evidence="3" type="ORF">ERS027661_03245</name>
</gene>
<feature type="region of interest" description="Disordered" evidence="1">
    <location>
        <begin position="13"/>
        <end position="33"/>
    </location>
</feature>
<name>A0A655A9P3_MYCTX</name>
<organism evidence="2 4">
    <name type="scientific">Mycobacterium tuberculosis</name>
    <dbReference type="NCBI Taxonomy" id="1773"/>
    <lineage>
        <taxon>Bacteria</taxon>
        <taxon>Bacillati</taxon>
        <taxon>Actinomycetota</taxon>
        <taxon>Actinomycetes</taxon>
        <taxon>Mycobacteriales</taxon>
        <taxon>Mycobacteriaceae</taxon>
        <taxon>Mycobacterium</taxon>
        <taxon>Mycobacterium tuberculosis complex</taxon>
    </lineage>
</organism>
<protein>
    <submittedName>
        <fullName evidence="2">Uncharacterized protein</fullName>
    </submittedName>
</protein>
<evidence type="ECO:0000256" key="1">
    <source>
        <dbReference type="SAM" id="MobiDB-lite"/>
    </source>
</evidence>
<evidence type="ECO:0000313" key="3">
    <source>
        <dbReference type="EMBL" id="CKS56171.1"/>
    </source>
</evidence>
<evidence type="ECO:0000313" key="4">
    <source>
        <dbReference type="Proteomes" id="UP000048948"/>
    </source>
</evidence>
<accession>A0A655A9P3</accession>
<dbReference type="Proteomes" id="UP000048948">
    <property type="component" value="Unassembled WGS sequence"/>
</dbReference>
<evidence type="ECO:0000313" key="2">
    <source>
        <dbReference type="EMBL" id="CKS17241.1"/>
    </source>
</evidence>